<dbReference type="InterPro" id="IPR020622">
    <property type="entry name" value="Ala_racemase_pyridoxalP-BS"/>
</dbReference>
<dbReference type="CDD" id="cd00430">
    <property type="entry name" value="PLPDE_III_AR"/>
    <property type="match status" value="1"/>
</dbReference>
<organism evidence="8 9">
    <name type="scientific">Candidatus Yanofskybacteria bacterium RIFCSPHIGHO2_01_FULL_44_17</name>
    <dbReference type="NCBI Taxonomy" id="1802668"/>
    <lineage>
        <taxon>Bacteria</taxon>
        <taxon>Candidatus Yanofskyibacteriota</taxon>
    </lineage>
</organism>
<dbReference type="SUPFAM" id="SSF51419">
    <property type="entry name" value="PLP-binding barrel"/>
    <property type="match status" value="1"/>
</dbReference>
<dbReference type="SUPFAM" id="SSF50621">
    <property type="entry name" value="Alanine racemase C-terminal domain-like"/>
    <property type="match status" value="1"/>
</dbReference>
<dbReference type="InterPro" id="IPR009006">
    <property type="entry name" value="Ala_racemase/Decarboxylase_C"/>
</dbReference>
<name>A0A1F8EV66_9BACT</name>
<gene>
    <name evidence="8" type="ORF">A2831_01300</name>
</gene>
<dbReference type="STRING" id="1802668.A2831_01300"/>
<dbReference type="GO" id="GO:0030632">
    <property type="term" value="P:D-alanine biosynthetic process"/>
    <property type="evidence" value="ECO:0007669"/>
    <property type="project" value="UniProtKB-UniRule"/>
</dbReference>
<accession>A0A1F8EV66</accession>
<evidence type="ECO:0000313" key="8">
    <source>
        <dbReference type="EMBL" id="OGN04751.1"/>
    </source>
</evidence>
<feature type="active site" description="Proton acceptor; specific for L-alanine" evidence="4">
    <location>
        <position position="285"/>
    </location>
</feature>
<dbReference type="Gene3D" id="2.40.37.10">
    <property type="entry name" value="Lyase, Ornithine Decarboxylase, Chain A, domain 1"/>
    <property type="match status" value="1"/>
</dbReference>
<dbReference type="FunFam" id="3.20.20.10:FF:000002">
    <property type="entry name" value="Alanine racemase"/>
    <property type="match status" value="1"/>
</dbReference>
<evidence type="ECO:0000256" key="5">
    <source>
        <dbReference type="PIRSR" id="PIRSR600821-50"/>
    </source>
</evidence>
<feature type="active site" description="Proton acceptor; specific for D-alanine" evidence="4">
    <location>
        <position position="44"/>
    </location>
</feature>
<dbReference type="PROSITE" id="PS00395">
    <property type="entry name" value="ALANINE_RACEMASE"/>
    <property type="match status" value="1"/>
</dbReference>
<comment type="function">
    <text evidence="4">Catalyzes the interconversion of L-alanine and D-alanine. May also act on other amino acids.</text>
</comment>
<dbReference type="UniPathway" id="UPA00042">
    <property type="reaction ID" value="UER00497"/>
</dbReference>
<sequence length="392" mass="43643">MSSRRLLYKNHKTWVEVCKKALRNNARIVRGLLQPENKLMAVVKSNAYGHGLVETASLLSKNSDWLGVDNLDEAILLRQDNIKSPILVMGYTPAERFQEAIAHDLRLTIYDTAGLKNIFTNYSLPASSRLRRGEQTTHYKLHVKIDTGMSRQGVTLADLPKFLSLLRSNLNRLKIEGVFTHFANADNLEDRSYPNLQLANFKKALAIIGAAGIKPAIRHASATTGLFTMSEAQFDMARIGIAFYGLWPSIKFASKFKNFGLSPTLNWKTRVAQIKKIKKGTPVGYGITERVKKDSTIAILPVGYYDGYFRSLSSAGEVLVGGRRCRILGRISMNLSVIDISNTKNAKVWDEVVLIGGQGLENITAEELAEKAGTISYEVVSRINPLLPRIYL</sequence>
<dbReference type="AlphaFoldDB" id="A0A1F8EV66"/>
<dbReference type="GO" id="GO:0008784">
    <property type="term" value="F:alanine racemase activity"/>
    <property type="evidence" value="ECO:0007669"/>
    <property type="project" value="UniProtKB-UniRule"/>
</dbReference>
<evidence type="ECO:0000256" key="3">
    <source>
        <dbReference type="ARBA" id="ARBA00023235"/>
    </source>
</evidence>
<proteinExistence type="inferred from homology"/>
<comment type="pathway">
    <text evidence="4">Amino-acid biosynthesis; D-alanine biosynthesis; D-alanine from L-alanine: step 1/1.</text>
</comment>
<comment type="similarity">
    <text evidence="4">Belongs to the alanine racemase family.</text>
</comment>
<comment type="catalytic activity">
    <reaction evidence="4">
        <text>L-alanine = D-alanine</text>
        <dbReference type="Rhea" id="RHEA:20249"/>
        <dbReference type="ChEBI" id="CHEBI:57416"/>
        <dbReference type="ChEBI" id="CHEBI:57972"/>
        <dbReference type="EC" id="5.1.1.1"/>
    </reaction>
</comment>
<dbReference type="HAMAP" id="MF_01201">
    <property type="entry name" value="Ala_racemase"/>
    <property type="match status" value="1"/>
</dbReference>
<comment type="caution">
    <text evidence="8">The sequence shown here is derived from an EMBL/GenBank/DDBJ whole genome shotgun (WGS) entry which is preliminary data.</text>
</comment>
<evidence type="ECO:0000256" key="4">
    <source>
        <dbReference type="HAMAP-Rule" id="MF_01201"/>
    </source>
</evidence>
<dbReference type="Proteomes" id="UP000177507">
    <property type="component" value="Unassembled WGS sequence"/>
</dbReference>
<keyword evidence="3 4" id="KW-0413">Isomerase</keyword>
<dbReference type="Pfam" id="PF00842">
    <property type="entry name" value="Ala_racemase_C"/>
    <property type="match status" value="1"/>
</dbReference>
<dbReference type="InterPro" id="IPR000821">
    <property type="entry name" value="Ala_racemase"/>
</dbReference>
<feature type="binding site" evidence="4 6">
    <location>
        <position position="151"/>
    </location>
    <ligand>
        <name>substrate</name>
    </ligand>
</feature>
<dbReference type="Pfam" id="PF01168">
    <property type="entry name" value="Ala_racemase_N"/>
    <property type="match status" value="1"/>
</dbReference>
<dbReference type="SMART" id="SM01005">
    <property type="entry name" value="Ala_racemase_C"/>
    <property type="match status" value="1"/>
</dbReference>
<evidence type="ECO:0000256" key="2">
    <source>
        <dbReference type="ARBA" id="ARBA00022898"/>
    </source>
</evidence>
<evidence type="ECO:0000259" key="7">
    <source>
        <dbReference type="SMART" id="SM01005"/>
    </source>
</evidence>
<dbReference type="NCBIfam" id="TIGR00492">
    <property type="entry name" value="alr"/>
    <property type="match status" value="1"/>
</dbReference>
<dbReference type="PANTHER" id="PTHR30511">
    <property type="entry name" value="ALANINE RACEMASE"/>
    <property type="match status" value="1"/>
</dbReference>
<dbReference type="GO" id="GO:0030170">
    <property type="term" value="F:pyridoxal phosphate binding"/>
    <property type="evidence" value="ECO:0007669"/>
    <property type="project" value="UniProtKB-UniRule"/>
</dbReference>
<feature type="modified residue" description="N6-(pyridoxal phosphate)lysine" evidence="4 5">
    <location>
        <position position="44"/>
    </location>
</feature>
<keyword evidence="2 4" id="KW-0663">Pyridoxal phosphate</keyword>
<dbReference type="PRINTS" id="PR00992">
    <property type="entry name" value="ALARACEMASE"/>
</dbReference>
<dbReference type="EC" id="5.1.1.1" evidence="4"/>
<evidence type="ECO:0000256" key="6">
    <source>
        <dbReference type="PIRSR" id="PIRSR600821-52"/>
    </source>
</evidence>
<protein>
    <recommendedName>
        <fullName evidence="4">Alanine racemase</fullName>
        <ecNumber evidence="4">5.1.1.1</ecNumber>
    </recommendedName>
</protein>
<dbReference type="InterPro" id="IPR001608">
    <property type="entry name" value="Ala_racemase_N"/>
</dbReference>
<dbReference type="EMBL" id="MGJI01000018">
    <property type="protein sequence ID" value="OGN04751.1"/>
    <property type="molecule type" value="Genomic_DNA"/>
</dbReference>
<dbReference type="Gene3D" id="3.20.20.10">
    <property type="entry name" value="Alanine racemase"/>
    <property type="match status" value="1"/>
</dbReference>
<dbReference type="InterPro" id="IPR011079">
    <property type="entry name" value="Ala_racemase_C"/>
</dbReference>
<feature type="binding site" evidence="4 6">
    <location>
        <position position="333"/>
    </location>
    <ligand>
        <name>substrate</name>
    </ligand>
</feature>
<comment type="cofactor">
    <cofactor evidence="1 4 5">
        <name>pyridoxal 5'-phosphate</name>
        <dbReference type="ChEBI" id="CHEBI:597326"/>
    </cofactor>
</comment>
<dbReference type="InterPro" id="IPR029066">
    <property type="entry name" value="PLP-binding_barrel"/>
</dbReference>
<evidence type="ECO:0000313" key="9">
    <source>
        <dbReference type="Proteomes" id="UP000177507"/>
    </source>
</evidence>
<dbReference type="GO" id="GO:0005829">
    <property type="term" value="C:cytosol"/>
    <property type="evidence" value="ECO:0007669"/>
    <property type="project" value="TreeGrafter"/>
</dbReference>
<evidence type="ECO:0000256" key="1">
    <source>
        <dbReference type="ARBA" id="ARBA00001933"/>
    </source>
</evidence>
<reference evidence="8 9" key="1">
    <citation type="journal article" date="2016" name="Nat. Commun.">
        <title>Thousands of microbial genomes shed light on interconnected biogeochemical processes in an aquifer system.</title>
        <authorList>
            <person name="Anantharaman K."/>
            <person name="Brown C.T."/>
            <person name="Hug L.A."/>
            <person name="Sharon I."/>
            <person name="Castelle C.J."/>
            <person name="Probst A.J."/>
            <person name="Thomas B.C."/>
            <person name="Singh A."/>
            <person name="Wilkins M.J."/>
            <person name="Karaoz U."/>
            <person name="Brodie E.L."/>
            <person name="Williams K.H."/>
            <person name="Hubbard S.S."/>
            <person name="Banfield J.F."/>
        </authorList>
    </citation>
    <scope>NUCLEOTIDE SEQUENCE [LARGE SCALE GENOMIC DNA]</scope>
</reference>
<feature type="domain" description="Alanine racemase C-terminal" evidence="7">
    <location>
        <begin position="264"/>
        <end position="392"/>
    </location>
</feature>
<dbReference type="PANTHER" id="PTHR30511:SF0">
    <property type="entry name" value="ALANINE RACEMASE, CATABOLIC-RELATED"/>
    <property type="match status" value="1"/>
</dbReference>